<dbReference type="EMBL" id="JBHFFA010000007">
    <property type="protein sequence ID" value="KAL2611283.1"/>
    <property type="molecule type" value="Genomic_DNA"/>
</dbReference>
<gene>
    <name evidence="2" type="ORF">R1flu_022975</name>
</gene>
<name>A0ABD1XRE8_9MARC</name>
<keyword evidence="1" id="KW-1133">Transmembrane helix</keyword>
<sequence length="161" mass="18228">MGGFSSLQLRKFEALIWRGRQLLGGREFEIFLKSKSLAFDNDCGNYVALHSPFFRGLMEMTCGFPSFGQMGQSALIGIVKCTPVEFLLISGTCFRLLRIVCYDLVVLVLVLTFVMVDFILHRVRCTVWWNRAVVTEFLHADLSSYRLFVLSSVAPSFSCFG</sequence>
<reference evidence="2 3" key="1">
    <citation type="submission" date="2024-09" db="EMBL/GenBank/DDBJ databases">
        <title>Chromosome-scale assembly of Riccia fluitans.</title>
        <authorList>
            <person name="Paukszto L."/>
            <person name="Sawicki J."/>
            <person name="Karawczyk K."/>
            <person name="Piernik-Szablinska J."/>
            <person name="Szczecinska M."/>
            <person name="Mazdziarz M."/>
        </authorList>
    </citation>
    <scope>NUCLEOTIDE SEQUENCE [LARGE SCALE GENOMIC DNA]</scope>
    <source>
        <strain evidence="2">Rf_01</strain>
        <tissue evidence="2">Aerial parts of the thallus</tissue>
    </source>
</reference>
<keyword evidence="3" id="KW-1185">Reference proteome</keyword>
<protein>
    <submittedName>
        <fullName evidence="2">Uncharacterized protein</fullName>
    </submittedName>
</protein>
<proteinExistence type="predicted"/>
<accession>A0ABD1XRE8</accession>
<evidence type="ECO:0000313" key="2">
    <source>
        <dbReference type="EMBL" id="KAL2611283.1"/>
    </source>
</evidence>
<evidence type="ECO:0000313" key="3">
    <source>
        <dbReference type="Proteomes" id="UP001605036"/>
    </source>
</evidence>
<dbReference type="Proteomes" id="UP001605036">
    <property type="component" value="Unassembled WGS sequence"/>
</dbReference>
<keyword evidence="1" id="KW-0472">Membrane</keyword>
<organism evidence="2 3">
    <name type="scientific">Riccia fluitans</name>
    <dbReference type="NCBI Taxonomy" id="41844"/>
    <lineage>
        <taxon>Eukaryota</taxon>
        <taxon>Viridiplantae</taxon>
        <taxon>Streptophyta</taxon>
        <taxon>Embryophyta</taxon>
        <taxon>Marchantiophyta</taxon>
        <taxon>Marchantiopsida</taxon>
        <taxon>Marchantiidae</taxon>
        <taxon>Marchantiales</taxon>
        <taxon>Ricciaceae</taxon>
        <taxon>Riccia</taxon>
    </lineage>
</organism>
<dbReference type="AlphaFoldDB" id="A0ABD1XRE8"/>
<evidence type="ECO:0000256" key="1">
    <source>
        <dbReference type="SAM" id="Phobius"/>
    </source>
</evidence>
<comment type="caution">
    <text evidence="2">The sequence shown here is derived from an EMBL/GenBank/DDBJ whole genome shotgun (WGS) entry which is preliminary data.</text>
</comment>
<feature type="transmembrane region" description="Helical" evidence="1">
    <location>
        <begin position="99"/>
        <end position="120"/>
    </location>
</feature>
<keyword evidence="1" id="KW-0812">Transmembrane</keyword>